<dbReference type="Pfam" id="PF01547">
    <property type="entry name" value="SBP_bac_1"/>
    <property type="match status" value="1"/>
</dbReference>
<sequence>MRKNRLLTGILAGTMVLTTLTGFSGAGKQETYTEAAKKVNDIGKVKASSGSPAWDTSREDTVTVSVINNFYTAGEKKLAEDYMALHPETKVVIDVISDNDAYTTKMMTSMSDDRANAPDIVHGNFLAMAVSNDNMGIAAEKGYIYDLTEMLDEENPYNEGKLVRDVFTEDDLALVLSSSGGKYNTFLPFDKIGFAFFYNKGIFEDNGLTVPETFEELTDVCEKLQEAGYDVPLSAGGESYRLLDSFADCIYRADVYPQVLIQPGDALWDEATMSANKDFKFDEGNLYCDQLTVFSDEREMAFARENGYNTEKNKAMWTEFQKIARFFPDNWISADSTQAITDFESQMAPILFQASYNAGNILADTNALPDDMKFEWATFQIDSFENTPDYFTGKIRGYWNFGNIMSIVKKDDTDHMERVKDFYKFWYSPNGAQTCFEETLNNGNYIQGPCVIEGVVLSDNLQQVLAGFEPVAPSKDGNWVTGFSRVTQADLPAFNGLINKLSEEKIDMDSFMDEMSGLYDNYVNDAISRNGYDLDPATADTPKE</sequence>
<dbReference type="RefSeq" id="WP_109624261.1">
    <property type="nucleotide sequence ID" value="NZ_JANKBI010000001.1"/>
</dbReference>
<dbReference type="SUPFAM" id="SSF53850">
    <property type="entry name" value="Periplasmic binding protein-like II"/>
    <property type="match status" value="1"/>
</dbReference>
<comment type="similarity">
    <text evidence="1">Belongs to the bacterial solute-binding protein 1 family.</text>
</comment>
<evidence type="ECO:0000256" key="2">
    <source>
        <dbReference type="ARBA" id="ARBA00022448"/>
    </source>
</evidence>
<comment type="caution">
    <text evidence="4">The sequence shown here is derived from an EMBL/GenBank/DDBJ whole genome shotgun (WGS) entry which is preliminary data.</text>
</comment>
<dbReference type="Proteomes" id="UP000245412">
    <property type="component" value="Unassembled WGS sequence"/>
</dbReference>
<dbReference type="InterPro" id="IPR006059">
    <property type="entry name" value="SBP"/>
</dbReference>
<reference evidence="4 5" key="1">
    <citation type="submission" date="2018-05" db="EMBL/GenBank/DDBJ databases">
        <authorList>
            <person name="Goeker M."/>
            <person name="Huntemann M."/>
            <person name="Clum A."/>
            <person name="Pillay M."/>
            <person name="Palaniappan K."/>
            <person name="Varghese N."/>
            <person name="Mikhailova N."/>
            <person name="Stamatis D."/>
            <person name="Reddy T."/>
            <person name="Daum C."/>
            <person name="Shapiro N."/>
            <person name="Ivanova N."/>
            <person name="Kyrpides N."/>
            <person name="Woyke T."/>
        </authorList>
    </citation>
    <scope>NUCLEOTIDE SEQUENCE [LARGE SCALE GENOMIC DNA]</scope>
    <source>
        <strain evidence="4 5">DSM 26524</strain>
    </source>
</reference>
<gene>
    <name evidence="4" type="ORF">C7383_101186</name>
</gene>
<evidence type="ECO:0000256" key="1">
    <source>
        <dbReference type="ARBA" id="ARBA00008520"/>
    </source>
</evidence>
<evidence type="ECO:0000313" key="4">
    <source>
        <dbReference type="EMBL" id="PWJ78817.1"/>
    </source>
</evidence>
<evidence type="ECO:0000256" key="3">
    <source>
        <dbReference type="ARBA" id="ARBA00022729"/>
    </source>
</evidence>
<keyword evidence="2" id="KW-0813">Transport</keyword>
<dbReference type="AlphaFoldDB" id="A0AB73T9P2"/>
<accession>A0AB73T9P2</accession>
<dbReference type="InterPro" id="IPR050490">
    <property type="entry name" value="Bact_solute-bd_prot1"/>
</dbReference>
<keyword evidence="5" id="KW-1185">Reference proteome</keyword>
<proteinExistence type="inferred from homology"/>
<dbReference type="PANTHER" id="PTHR43649">
    <property type="entry name" value="ARABINOSE-BINDING PROTEIN-RELATED"/>
    <property type="match status" value="1"/>
</dbReference>
<protein>
    <submittedName>
        <fullName evidence="4">ABC-type glycerol-3-phosphate transport system substrate-binding protein</fullName>
    </submittedName>
</protein>
<dbReference type="Gene3D" id="3.40.190.10">
    <property type="entry name" value="Periplasmic binding protein-like II"/>
    <property type="match status" value="1"/>
</dbReference>
<organism evidence="4 5">
    <name type="scientific">Murimonas intestini</name>
    <dbReference type="NCBI Taxonomy" id="1337051"/>
    <lineage>
        <taxon>Bacteria</taxon>
        <taxon>Bacillati</taxon>
        <taxon>Bacillota</taxon>
        <taxon>Clostridia</taxon>
        <taxon>Lachnospirales</taxon>
        <taxon>Lachnospiraceae</taxon>
        <taxon>Murimonas</taxon>
    </lineage>
</organism>
<dbReference type="PROSITE" id="PS01037">
    <property type="entry name" value="SBP_BACTERIAL_1"/>
    <property type="match status" value="1"/>
</dbReference>
<evidence type="ECO:0000313" key="5">
    <source>
        <dbReference type="Proteomes" id="UP000245412"/>
    </source>
</evidence>
<keyword evidence="3" id="KW-0732">Signal</keyword>
<dbReference type="EMBL" id="QGGY01000001">
    <property type="protein sequence ID" value="PWJ78817.1"/>
    <property type="molecule type" value="Genomic_DNA"/>
</dbReference>
<name>A0AB73T9P2_9FIRM</name>
<dbReference type="InterPro" id="IPR006061">
    <property type="entry name" value="SBP_1_CS"/>
</dbReference>
<dbReference type="GO" id="GO:0055085">
    <property type="term" value="P:transmembrane transport"/>
    <property type="evidence" value="ECO:0007669"/>
    <property type="project" value="InterPro"/>
</dbReference>